<dbReference type="GO" id="GO:0000287">
    <property type="term" value="F:magnesium ion binding"/>
    <property type="evidence" value="ECO:0007669"/>
    <property type="project" value="UniProtKB-UniRule"/>
</dbReference>
<name>S3L8B0_9SPIR</name>
<dbReference type="GO" id="GO:0016881">
    <property type="term" value="F:acid-amino acid ligase activity"/>
    <property type="evidence" value="ECO:0007669"/>
    <property type="project" value="UniProtKB-UniRule"/>
</dbReference>
<dbReference type="InterPro" id="IPR013221">
    <property type="entry name" value="Mur_ligase_cen"/>
</dbReference>
<dbReference type="GO" id="GO:0008360">
    <property type="term" value="P:regulation of cell shape"/>
    <property type="evidence" value="ECO:0007669"/>
    <property type="project" value="UniProtKB-KW"/>
</dbReference>
<dbReference type="Pfam" id="PF01225">
    <property type="entry name" value="Mur_ligase"/>
    <property type="match status" value="1"/>
</dbReference>
<keyword evidence="10" id="KW-0963">Cytoplasm</keyword>
<dbReference type="Gene3D" id="3.40.1190.10">
    <property type="entry name" value="Mur-like, catalytic domain"/>
    <property type="match status" value="1"/>
</dbReference>
<dbReference type="PANTHER" id="PTHR23135">
    <property type="entry name" value="MUR LIGASE FAMILY MEMBER"/>
    <property type="match status" value="1"/>
</dbReference>
<dbReference type="Pfam" id="PF08245">
    <property type="entry name" value="Mur_ligase_M"/>
    <property type="match status" value="1"/>
</dbReference>
<comment type="cofactor">
    <cofactor evidence="10">
        <name>Mg(2+)</name>
        <dbReference type="ChEBI" id="CHEBI:18420"/>
    </cofactor>
</comment>
<dbReference type="NCBIfam" id="NF001126">
    <property type="entry name" value="PRK00139.1-4"/>
    <property type="match status" value="1"/>
</dbReference>
<evidence type="ECO:0000256" key="11">
    <source>
        <dbReference type="RuleBase" id="RU004135"/>
    </source>
</evidence>
<evidence type="ECO:0000256" key="2">
    <source>
        <dbReference type="ARBA" id="ARBA00022598"/>
    </source>
</evidence>
<evidence type="ECO:0000256" key="1">
    <source>
        <dbReference type="ARBA" id="ARBA00005898"/>
    </source>
</evidence>
<sequence length="536" mass="58365">MYVQHYAKSILQCLVSIEPIAVRGADVTVHSLSYDSREVREGAAFFALPGVHTDGSKFIDAAVAKGAVTVIHEKPLPAYQAHTCYVQVPDVRAAMAAAAAAFFDEPSQDLITIGVTGTEGKTSTVDFIWQLLRLAGKKAGFSSTVSFSLGDEPVANPAHQTTPESITVQERLARMRDNGCEYAVVEASSHGLSPRTARLLHVRFDAGIFMNVTQEHLEFHGTFEQYRYDKANLFRALDTHAHKKKNGTVAPFGIVNLEDPSADYFAQATKQPVFGFSLRKSAVDAAAPFPNFAGGLYADGVQEGENGLTFTIRAALDGMQKSFEAAVPVAGFFNVYNILAALIAVHNLTGLPLDELVPLLKRLVPVKGRMCRVEAGQDFEVIIDYAHTPSSFQLIMPPVRERIKAKGGRVIAVFGSGGERDTVKRPEQGRIAAEYCDIIILTDEDPRGEDPVELLEMIAAGCPDKKRGEELFIIPDRPTAIRKAFSLAQANDAVLLLGKGHENSIIGKDGAVPYNEYTEAQNALREMKPLGKMYQK</sequence>
<keyword evidence="2 10" id="KW-0436">Ligase</keyword>
<comment type="PTM">
    <text evidence="10">Carboxylation is probably crucial for Mg(2+) binding and, consequently, for the gamma-phosphate positioning of ATP.</text>
</comment>
<dbReference type="Gene3D" id="3.40.1390.10">
    <property type="entry name" value="MurE/MurF, N-terminal domain"/>
    <property type="match status" value="1"/>
</dbReference>
<dbReference type="GO" id="GO:0009252">
    <property type="term" value="P:peptidoglycan biosynthetic process"/>
    <property type="evidence" value="ECO:0007669"/>
    <property type="project" value="UniProtKB-UniRule"/>
</dbReference>
<dbReference type="InterPro" id="IPR004101">
    <property type="entry name" value="Mur_ligase_C"/>
</dbReference>
<evidence type="ECO:0000259" key="12">
    <source>
        <dbReference type="Pfam" id="PF01225"/>
    </source>
</evidence>
<comment type="function">
    <text evidence="10">Catalyzes the addition of an amino acid to the nucleotide precursor UDP-N-acetylmuramoyl-L-alanyl-D-glutamate (UMAG) in the biosynthesis of bacterial cell-wall peptidoglycan.</text>
</comment>
<dbReference type="InterPro" id="IPR036565">
    <property type="entry name" value="Mur-like_cat_sf"/>
</dbReference>
<dbReference type="GO" id="GO:0071555">
    <property type="term" value="P:cell wall organization"/>
    <property type="evidence" value="ECO:0007669"/>
    <property type="project" value="UniProtKB-KW"/>
</dbReference>
<comment type="pathway">
    <text evidence="10 11">Cell wall biogenesis; peptidoglycan biosynthesis.</text>
</comment>
<feature type="binding site" evidence="10">
    <location>
        <position position="36"/>
    </location>
    <ligand>
        <name>UDP-N-acetyl-alpha-D-muramoyl-L-alanyl-D-glutamate</name>
        <dbReference type="ChEBI" id="CHEBI:83900"/>
    </ligand>
</feature>
<dbReference type="RefSeq" id="WP_016518650.1">
    <property type="nucleotide sequence ID" value="NZ_KE332512.1"/>
</dbReference>
<evidence type="ECO:0000256" key="3">
    <source>
        <dbReference type="ARBA" id="ARBA00022618"/>
    </source>
</evidence>
<dbReference type="EMBL" id="ATFC01000008">
    <property type="protein sequence ID" value="EPF46643.1"/>
    <property type="molecule type" value="Genomic_DNA"/>
</dbReference>
<organism evidence="15 16">
    <name type="scientific">Treponema vincentii F0403</name>
    <dbReference type="NCBI Taxonomy" id="1125702"/>
    <lineage>
        <taxon>Bacteria</taxon>
        <taxon>Pseudomonadati</taxon>
        <taxon>Spirochaetota</taxon>
        <taxon>Spirochaetia</taxon>
        <taxon>Spirochaetales</taxon>
        <taxon>Treponemataceae</taxon>
        <taxon>Treponema</taxon>
    </lineage>
</organism>
<dbReference type="GO" id="GO:0051301">
    <property type="term" value="P:cell division"/>
    <property type="evidence" value="ECO:0007669"/>
    <property type="project" value="UniProtKB-KW"/>
</dbReference>
<evidence type="ECO:0000256" key="10">
    <source>
        <dbReference type="HAMAP-Rule" id="MF_00208"/>
    </source>
</evidence>
<evidence type="ECO:0000256" key="7">
    <source>
        <dbReference type="ARBA" id="ARBA00022984"/>
    </source>
</evidence>
<evidence type="ECO:0000259" key="14">
    <source>
        <dbReference type="Pfam" id="PF08245"/>
    </source>
</evidence>
<feature type="binding site" evidence="10">
    <location>
        <position position="198"/>
    </location>
    <ligand>
        <name>UDP-N-acetyl-alpha-D-muramoyl-L-alanyl-D-glutamate</name>
        <dbReference type="ChEBI" id="CHEBI:83900"/>
    </ligand>
</feature>
<keyword evidence="7 10" id="KW-0573">Peptidoglycan synthesis</keyword>
<dbReference type="GO" id="GO:0005524">
    <property type="term" value="F:ATP binding"/>
    <property type="evidence" value="ECO:0007669"/>
    <property type="project" value="UniProtKB-UniRule"/>
</dbReference>
<feature type="binding site" evidence="10">
    <location>
        <position position="160"/>
    </location>
    <ligand>
        <name>UDP-N-acetyl-alpha-D-muramoyl-L-alanyl-D-glutamate</name>
        <dbReference type="ChEBI" id="CHEBI:83900"/>
    </ligand>
</feature>
<comment type="similarity">
    <text evidence="1 10">Belongs to the MurCDEF family. MurE subfamily.</text>
</comment>
<dbReference type="UniPathway" id="UPA00219"/>
<feature type="domain" description="Mur ligase central" evidence="14">
    <location>
        <begin position="115"/>
        <end position="344"/>
    </location>
</feature>
<keyword evidence="10" id="KW-0460">Magnesium</keyword>
<protein>
    <recommendedName>
        <fullName evidence="10">UDP-N-acetylmuramyl-tripeptide synthetase</fullName>
        <ecNumber evidence="10">6.3.2.-</ecNumber>
    </recommendedName>
    <alternativeName>
        <fullName evidence="10">UDP-MurNAc-tripeptide synthetase</fullName>
    </alternativeName>
</protein>
<keyword evidence="3 10" id="KW-0132">Cell division</keyword>
<dbReference type="PANTHER" id="PTHR23135:SF4">
    <property type="entry name" value="UDP-N-ACETYLMURAMOYL-L-ALANYL-D-GLUTAMATE--2,6-DIAMINOPIMELATE LIGASE MURE HOMOLOG, CHLOROPLASTIC"/>
    <property type="match status" value="1"/>
</dbReference>
<evidence type="ECO:0000256" key="4">
    <source>
        <dbReference type="ARBA" id="ARBA00022741"/>
    </source>
</evidence>
<feature type="binding site" evidence="10">
    <location>
        <begin position="117"/>
        <end position="123"/>
    </location>
    <ligand>
        <name>ATP</name>
        <dbReference type="ChEBI" id="CHEBI:30616"/>
    </ligand>
</feature>
<keyword evidence="8 10" id="KW-0131">Cell cycle</keyword>
<evidence type="ECO:0000259" key="13">
    <source>
        <dbReference type="Pfam" id="PF02875"/>
    </source>
</evidence>
<evidence type="ECO:0000313" key="16">
    <source>
        <dbReference type="Proteomes" id="UP000014605"/>
    </source>
</evidence>
<comment type="caution">
    <text evidence="10">Lacks conserved residue(s) required for the propagation of feature annotation.</text>
</comment>
<evidence type="ECO:0000256" key="8">
    <source>
        <dbReference type="ARBA" id="ARBA00023306"/>
    </source>
</evidence>
<dbReference type="Gene3D" id="3.90.190.20">
    <property type="entry name" value="Mur ligase, C-terminal domain"/>
    <property type="match status" value="1"/>
</dbReference>
<dbReference type="HAMAP" id="MF_00208">
    <property type="entry name" value="MurE"/>
    <property type="match status" value="1"/>
</dbReference>
<reference evidence="15 16" key="1">
    <citation type="submission" date="2013-04" db="EMBL/GenBank/DDBJ databases">
        <title>The Genome Sequence of Treponema vincentii F0403.</title>
        <authorList>
            <consortium name="The Broad Institute Genomics Platform"/>
            <person name="Earl A."/>
            <person name="Ward D."/>
            <person name="Feldgarden M."/>
            <person name="Gevers D."/>
            <person name="Leonetti C."/>
            <person name="Izard J."/>
            <person name="Walker B."/>
            <person name="Young S."/>
            <person name="Zeng Q."/>
            <person name="Gargeya S."/>
            <person name="Fitzgerald M."/>
            <person name="Haas B."/>
            <person name="Abouelleil A."/>
            <person name="Allen A.W."/>
            <person name="Alvarado L."/>
            <person name="Arachchi H.M."/>
            <person name="Berlin A.M."/>
            <person name="Chapman S.B."/>
            <person name="Gainer-Dewar J."/>
            <person name="Goldberg J."/>
            <person name="Griggs A."/>
            <person name="Gujja S."/>
            <person name="Hansen M."/>
            <person name="Howarth C."/>
            <person name="Imamovic A."/>
            <person name="Ireland A."/>
            <person name="Larimer J."/>
            <person name="McCowan C."/>
            <person name="Murphy C."/>
            <person name="Pearson M."/>
            <person name="Poon T.W."/>
            <person name="Priest M."/>
            <person name="Roberts A."/>
            <person name="Saif S."/>
            <person name="Shea T."/>
            <person name="Sisk P."/>
            <person name="Sykes S."/>
            <person name="Wortman J."/>
            <person name="Nusbaum C."/>
            <person name="Birren B."/>
        </authorList>
    </citation>
    <scope>NUCLEOTIDE SEQUENCE [LARGE SCALE GENOMIC DNA]</scope>
    <source>
        <strain evidence="15 16">F0403</strain>
    </source>
</reference>
<evidence type="ECO:0000313" key="15">
    <source>
        <dbReference type="EMBL" id="EPF46643.1"/>
    </source>
</evidence>
<dbReference type="SUPFAM" id="SSF53623">
    <property type="entry name" value="MurD-like peptide ligases, catalytic domain"/>
    <property type="match status" value="1"/>
</dbReference>
<comment type="caution">
    <text evidence="15">The sequence shown here is derived from an EMBL/GenBank/DDBJ whole genome shotgun (WGS) entry which is preliminary data.</text>
</comment>
<comment type="subcellular location">
    <subcellularLocation>
        <location evidence="10 11">Cytoplasm</location>
    </subcellularLocation>
</comment>
<keyword evidence="6 10" id="KW-0133">Cell shape</keyword>
<gene>
    <name evidence="10" type="primary">murE</name>
    <name evidence="15" type="ORF">HMPREF1222_01216</name>
</gene>
<dbReference type="SUPFAM" id="SSF53244">
    <property type="entry name" value="MurD-like peptide ligases, peptide-binding domain"/>
    <property type="match status" value="1"/>
</dbReference>
<keyword evidence="4 10" id="KW-0547">Nucleotide-binding</keyword>
<feature type="modified residue" description="N6-carboxylysine" evidence="10">
    <location>
        <position position="230"/>
    </location>
</feature>
<keyword evidence="9 10" id="KW-0961">Cell wall biogenesis/degradation</keyword>
<evidence type="ECO:0000256" key="6">
    <source>
        <dbReference type="ARBA" id="ARBA00022960"/>
    </source>
</evidence>
<evidence type="ECO:0000256" key="9">
    <source>
        <dbReference type="ARBA" id="ARBA00023316"/>
    </source>
</evidence>
<accession>S3L8B0</accession>
<dbReference type="Proteomes" id="UP000014605">
    <property type="component" value="Unassembled WGS sequence"/>
</dbReference>
<proteinExistence type="inferred from homology"/>
<dbReference type="InterPro" id="IPR036615">
    <property type="entry name" value="Mur_ligase_C_dom_sf"/>
</dbReference>
<keyword evidence="5 10" id="KW-0067">ATP-binding</keyword>
<feature type="domain" description="Mur ligase N-terminal catalytic" evidence="12">
    <location>
        <begin position="28"/>
        <end position="102"/>
    </location>
</feature>
<keyword evidence="16" id="KW-1185">Reference proteome</keyword>
<dbReference type="GO" id="GO:0005737">
    <property type="term" value="C:cytoplasm"/>
    <property type="evidence" value="ECO:0007669"/>
    <property type="project" value="UniProtKB-SubCell"/>
</dbReference>
<dbReference type="SUPFAM" id="SSF63418">
    <property type="entry name" value="MurE/MurF N-terminal domain"/>
    <property type="match status" value="1"/>
</dbReference>
<feature type="domain" description="Mur ligase C-terminal" evidence="13">
    <location>
        <begin position="368"/>
        <end position="500"/>
    </location>
</feature>
<evidence type="ECO:0000256" key="5">
    <source>
        <dbReference type="ARBA" id="ARBA00022840"/>
    </source>
</evidence>
<dbReference type="HOGENOM" id="CLU_022291_4_1_12"/>
<dbReference type="EC" id="6.3.2.-" evidence="10"/>
<dbReference type="GeneID" id="301461384"/>
<dbReference type="PATRIC" id="fig|1125702.3.peg.1260"/>
<dbReference type="AlphaFoldDB" id="S3L8B0"/>
<dbReference type="InterPro" id="IPR005761">
    <property type="entry name" value="UDP-N-AcMur-Glu-dNH2Pim_ligase"/>
</dbReference>
<dbReference type="Pfam" id="PF02875">
    <property type="entry name" value="Mur_ligase_C"/>
    <property type="match status" value="1"/>
</dbReference>
<feature type="binding site" evidence="10">
    <location>
        <position position="188"/>
    </location>
    <ligand>
        <name>UDP-N-acetyl-alpha-D-muramoyl-L-alanyl-D-glutamate</name>
        <dbReference type="ChEBI" id="CHEBI:83900"/>
    </ligand>
</feature>
<dbReference type="NCBIfam" id="TIGR01085">
    <property type="entry name" value="murE"/>
    <property type="match status" value="1"/>
</dbReference>
<dbReference type="InterPro" id="IPR035911">
    <property type="entry name" value="MurE/MurF_N"/>
</dbReference>
<dbReference type="InterPro" id="IPR000713">
    <property type="entry name" value="Mur_ligase_N"/>
</dbReference>
<feature type="binding site" evidence="10">
    <location>
        <begin position="161"/>
        <end position="162"/>
    </location>
    <ligand>
        <name>UDP-N-acetyl-alpha-D-muramoyl-L-alanyl-D-glutamate</name>
        <dbReference type="ChEBI" id="CHEBI:83900"/>
    </ligand>
</feature>